<dbReference type="Gene3D" id="2.60.300.12">
    <property type="entry name" value="HesB-like domain"/>
    <property type="match status" value="1"/>
</dbReference>
<dbReference type="Proteomes" id="UP000015104">
    <property type="component" value="Unassembled WGS sequence"/>
</dbReference>
<dbReference type="PANTHER" id="PTHR10072:SF41">
    <property type="entry name" value="IRON-SULFUR CLUSTER ASSEMBLY 1 HOMOLOG, MITOCHONDRIAL"/>
    <property type="match status" value="1"/>
</dbReference>
<dbReference type="NCBIfam" id="TIGR00049">
    <property type="entry name" value="iron-sulfur cluster assembly accessory protein"/>
    <property type="match status" value="1"/>
</dbReference>
<evidence type="ECO:0000259" key="3">
    <source>
        <dbReference type="Pfam" id="PF01521"/>
    </source>
</evidence>
<evidence type="ECO:0000313" key="4">
    <source>
        <dbReference type="EnsemblMetazoa" id="tetur21g01770.1"/>
    </source>
</evidence>
<evidence type="ECO:0000313" key="5">
    <source>
        <dbReference type="Proteomes" id="UP000015104"/>
    </source>
</evidence>
<name>T1KU16_TETUR</name>
<dbReference type="InterPro" id="IPR000361">
    <property type="entry name" value="ATAP_core_dom"/>
</dbReference>
<protein>
    <recommendedName>
        <fullName evidence="2">Iron-sulfur cluster assembly 1 homolog, mitochondrial</fullName>
    </recommendedName>
</protein>
<dbReference type="PROSITE" id="PS01152">
    <property type="entry name" value="HESB"/>
    <property type="match status" value="1"/>
</dbReference>
<dbReference type="OMA" id="LYIYGMQ"/>
<feature type="domain" description="Core" evidence="3">
    <location>
        <begin position="58"/>
        <end position="158"/>
    </location>
</feature>
<evidence type="ECO:0000256" key="1">
    <source>
        <dbReference type="ARBA" id="ARBA00006718"/>
    </source>
</evidence>
<dbReference type="STRING" id="32264.T1KU16"/>
<reference evidence="5" key="1">
    <citation type="submission" date="2011-08" db="EMBL/GenBank/DDBJ databases">
        <authorList>
            <person name="Rombauts S."/>
        </authorList>
    </citation>
    <scope>NUCLEOTIDE SEQUENCE</scope>
    <source>
        <strain evidence="5">London</strain>
    </source>
</reference>
<dbReference type="Pfam" id="PF01521">
    <property type="entry name" value="Fe-S_biosyn"/>
    <property type="match status" value="1"/>
</dbReference>
<dbReference type="eggNOG" id="KOG1120">
    <property type="taxonomic scope" value="Eukaryota"/>
</dbReference>
<dbReference type="AlphaFoldDB" id="T1KU16"/>
<organism evidence="4 5">
    <name type="scientific">Tetranychus urticae</name>
    <name type="common">Two-spotted spider mite</name>
    <dbReference type="NCBI Taxonomy" id="32264"/>
    <lineage>
        <taxon>Eukaryota</taxon>
        <taxon>Metazoa</taxon>
        <taxon>Ecdysozoa</taxon>
        <taxon>Arthropoda</taxon>
        <taxon>Chelicerata</taxon>
        <taxon>Arachnida</taxon>
        <taxon>Acari</taxon>
        <taxon>Acariformes</taxon>
        <taxon>Trombidiformes</taxon>
        <taxon>Prostigmata</taxon>
        <taxon>Eleutherengona</taxon>
        <taxon>Raphignathae</taxon>
        <taxon>Tetranychoidea</taxon>
        <taxon>Tetranychidae</taxon>
        <taxon>Tetranychus</taxon>
    </lineage>
</organism>
<accession>T1KU16</accession>
<dbReference type="KEGG" id="tut:107367293"/>
<dbReference type="FunFam" id="2.60.300.12:FF:000001">
    <property type="entry name" value="Iron-binding protein IscA"/>
    <property type="match status" value="1"/>
</dbReference>
<evidence type="ECO:0000256" key="2">
    <source>
        <dbReference type="ARBA" id="ARBA00039743"/>
    </source>
</evidence>
<dbReference type="InterPro" id="IPR050322">
    <property type="entry name" value="Fe-S_cluster_asmbl/transfer"/>
</dbReference>
<keyword evidence="5" id="KW-1185">Reference proteome</keyword>
<dbReference type="EMBL" id="CAEY01000548">
    <property type="status" value="NOT_ANNOTATED_CDS"/>
    <property type="molecule type" value="Genomic_DNA"/>
</dbReference>
<proteinExistence type="inferred from homology"/>
<dbReference type="EnsemblMetazoa" id="tetur21g01770.1">
    <property type="protein sequence ID" value="tetur21g01770.1"/>
    <property type="gene ID" value="tetur21g01770"/>
</dbReference>
<dbReference type="GO" id="GO:0016226">
    <property type="term" value="P:iron-sulfur cluster assembly"/>
    <property type="evidence" value="ECO:0007669"/>
    <property type="project" value="InterPro"/>
</dbReference>
<dbReference type="HOGENOM" id="CLU_069054_0_2_1"/>
<dbReference type="GO" id="GO:0051537">
    <property type="term" value="F:2 iron, 2 sulfur cluster binding"/>
    <property type="evidence" value="ECO:0007669"/>
    <property type="project" value="TreeGrafter"/>
</dbReference>
<comment type="similarity">
    <text evidence="1">Belongs to the HesB/IscA family.</text>
</comment>
<dbReference type="InterPro" id="IPR016092">
    <property type="entry name" value="ATAP"/>
</dbReference>
<dbReference type="InterPro" id="IPR017870">
    <property type="entry name" value="FeS_cluster_insertion_CS"/>
</dbReference>
<dbReference type="PANTHER" id="PTHR10072">
    <property type="entry name" value="IRON-SULFUR CLUSTER ASSEMBLY PROTEIN"/>
    <property type="match status" value="1"/>
</dbReference>
<dbReference type="SUPFAM" id="SSF89360">
    <property type="entry name" value="HesB-like domain"/>
    <property type="match status" value="1"/>
</dbReference>
<dbReference type="InterPro" id="IPR035903">
    <property type="entry name" value="HesB-like_dom_sf"/>
</dbReference>
<gene>
    <name evidence="4" type="primary">107367293</name>
</gene>
<reference evidence="4" key="2">
    <citation type="submission" date="2015-06" db="UniProtKB">
        <authorList>
            <consortium name="EnsemblMetazoa"/>
        </authorList>
    </citation>
    <scope>IDENTIFICATION</scope>
</reference>
<sequence length="162" mass="17722">MFRSSSNRLLSSLVIGNYGAIKSSTNYSAQSSVRPFSSMRATVKPVSKRKFIPSRAALMLSPNAVSRIKEVLKDQPGAIGLRVTVKQKGCNGLTYHLDYAKEKNKLDEEVVQDGVCVFLDSKALLTLLGTEMDFVETKLSSEFVFKNPNVKGTCGCGESFTI</sequence>
<dbReference type="GO" id="GO:0005739">
    <property type="term" value="C:mitochondrion"/>
    <property type="evidence" value="ECO:0007669"/>
    <property type="project" value="TreeGrafter"/>
</dbReference>
<dbReference type="OrthoDB" id="333486at2759"/>